<dbReference type="GO" id="GO:0005506">
    <property type="term" value="F:iron ion binding"/>
    <property type="evidence" value="ECO:0007669"/>
    <property type="project" value="InterPro"/>
</dbReference>
<accession>K7ZDD1</accession>
<dbReference type="InterPro" id="IPR001128">
    <property type="entry name" value="Cyt_P450"/>
</dbReference>
<keyword evidence="3 4" id="KW-0479">Metal-binding</keyword>
<dbReference type="PATRIC" id="fig|1193729.4.peg.659"/>
<gene>
    <name evidence="5" type="ORF">A1OE_1247</name>
</gene>
<keyword evidence="3 4" id="KW-0408">Iron</keyword>
<protein>
    <submittedName>
        <fullName evidence="5">PtzM</fullName>
    </submittedName>
</protein>
<dbReference type="HOGENOM" id="CLU_001570_5_1_5"/>
<keyword evidence="3 4" id="KW-0349">Heme</keyword>
<dbReference type="OrthoDB" id="9764248at2"/>
<keyword evidence="6" id="KW-1185">Reference proteome</keyword>
<keyword evidence="4" id="KW-0560">Oxidoreductase</keyword>
<name>K7ZDD1_9PROT</name>
<dbReference type="InterPro" id="IPR036396">
    <property type="entry name" value="Cyt_P450_sf"/>
</dbReference>
<dbReference type="PRINTS" id="PR00463">
    <property type="entry name" value="EP450I"/>
</dbReference>
<evidence type="ECO:0000256" key="4">
    <source>
        <dbReference type="RuleBase" id="RU000461"/>
    </source>
</evidence>
<dbReference type="InterPro" id="IPR002401">
    <property type="entry name" value="Cyt_P450_E_grp-I"/>
</dbReference>
<dbReference type="PRINTS" id="PR00385">
    <property type="entry name" value="P450"/>
</dbReference>
<feature type="binding site" description="axial binding residue" evidence="3">
    <location>
        <position position="394"/>
    </location>
    <ligand>
        <name>heme</name>
        <dbReference type="ChEBI" id="CHEBI:30413"/>
    </ligand>
    <ligandPart>
        <name>Fe</name>
        <dbReference type="ChEBI" id="CHEBI:18248"/>
    </ligandPart>
</feature>
<organism evidence="5 6">
    <name type="scientific">Candidatus Endolissoclinum faulkneri L2</name>
    <dbReference type="NCBI Taxonomy" id="1193729"/>
    <lineage>
        <taxon>Bacteria</taxon>
        <taxon>Pseudomonadati</taxon>
        <taxon>Pseudomonadota</taxon>
        <taxon>Alphaproteobacteria</taxon>
        <taxon>Rhodospirillales</taxon>
        <taxon>Rhodospirillaceae</taxon>
        <taxon>Candidatus Endolissoclinum</taxon>
    </lineage>
</organism>
<evidence type="ECO:0000313" key="5">
    <source>
        <dbReference type="EMBL" id="AFX99421.1"/>
    </source>
</evidence>
<dbReference type="Gene3D" id="1.10.630.10">
    <property type="entry name" value="Cytochrome P450"/>
    <property type="match status" value="1"/>
</dbReference>
<dbReference type="SUPFAM" id="SSF48264">
    <property type="entry name" value="Cytochrome P450"/>
    <property type="match status" value="1"/>
</dbReference>
<dbReference type="GO" id="GO:0004497">
    <property type="term" value="F:monooxygenase activity"/>
    <property type="evidence" value="ECO:0007669"/>
    <property type="project" value="UniProtKB-KW"/>
</dbReference>
<reference evidence="5 6" key="1">
    <citation type="journal article" date="2012" name="Proc. Natl. Acad. Sci. U.S.A.">
        <title>Genome streamlining and chemical defense in a coral reef symbiosis.</title>
        <authorList>
            <person name="Kwan J.C."/>
            <person name="Donia M.S."/>
            <person name="Han A.W."/>
            <person name="Hirose E."/>
            <person name="Haygood M.G."/>
            <person name="Schmidt E.W."/>
        </authorList>
    </citation>
    <scope>NUCLEOTIDE SEQUENCE [LARGE SCALE GENOMIC DNA]</scope>
    <source>
        <strain evidence="5 6">L2</strain>
    </source>
</reference>
<dbReference type="PROSITE" id="PS00086">
    <property type="entry name" value="CYTOCHROME_P450"/>
    <property type="match status" value="1"/>
</dbReference>
<dbReference type="InterPro" id="IPR017972">
    <property type="entry name" value="Cyt_P450_CS"/>
</dbReference>
<sequence length="449" mass="50215">MTINATDFAPHMKLPPGPRFSLFSKIGYLRDPINLFSQMKDKYGDPFCVTTSAKTVFTADPVGVKQIFTSPTDCFLPLQVEAQKQVLGKAFTGHSGAEHRRQRALLAPGLRAEALQRLAGQMVNAARLRIETWHVGQSLDLVEEGMAIALEIIIRALFSVHDRAGIEKRKKAVRAFSEQLSNKLFLVTSMMGLLHPAVPSQGKFIRVRQQFQDLLLQTIADIRADPSKHEGLLAHMVLAKRDDGSPAFGDIEMADNMITMLIAGHETSALSFGWALQAVLGTPDVYNRLMSELADVDLEVNPNAVHNLPYMNAVIKEVLRFWTPVPDVLRLVAKPIKLMGYTIPEGTQVCACVWLTHFDPDLYENPWDFNPSRFLDRRYTAFEYYPFGGGERVCVGNTFAPMELKVLLATILKTCRVELQDTKFPMLLRTGFLLGPKTPLRATYQGKLL</sequence>
<dbReference type="PANTHER" id="PTHR24305:SF166">
    <property type="entry name" value="CYTOCHROME P450 12A4, MITOCHONDRIAL-RELATED"/>
    <property type="match status" value="1"/>
</dbReference>
<dbReference type="AlphaFoldDB" id="K7ZDD1"/>
<proteinExistence type="inferred from homology"/>
<dbReference type="STRING" id="1193729.A1OE_1247"/>
<dbReference type="Proteomes" id="UP000010077">
    <property type="component" value="Chromosome"/>
</dbReference>
<dbReference type="GO" id="GO:0016705">
    <property type="term" value="F:oxidoreductase activity, acting on paired donors, with incorporation or reduction of molecular oxygen"/>
    <property type="evidence" value="ECO:0007669"/>
    <property type="project" value="InterPro"/>
</dbReference>
<dbReference type="RefSeq" id="WP_015088919.1">
    <property type="nucleotide sequence ID" value="NC_019566.1"/>
</dbReference>
<dbReference type="EMBL" id="CP003539">
    <property type="protein sequence ID" value="AFX99421.1"/>
    <property type="molecule type" value="Genomic_DNA"/>
</dbReference>
<evidence type="ECO:0000256" key="2">
    <source>
        <dbReference type="ARBA" id="ARBA00010617"/>
    </source>
</evidence>
<dbReference type="PANTHER" id="PTHR24305">
    <property type="entry name" value="CYTOCHROME P450"/>
    <property type="match status" value="1"/>
</dbReference>
<dbReference type="eggNOG" id="COG2124">
    <property type="taxonomic scope" value="Bacteria"/>
</dbReference>
<dbReference type="Pfam" id="PF00067">
    <property type="entry name" value="p450"/>
    <property type="match status" value="1"/>
</dbReference>
<evidence type="ECO:0000256" key="1">
    <source>
        <dbReference type="ARBA" id="ARBA00001971"/>
    </source>
</evidence>
<dbReference type="GO" id="GO:0020037">
    <property type="term" value="F:heme binding"/>
    <property type="evidence" value="ECO:0007669"/>
    <property type="project" value="InterPro"/>
</dbReference>
<dbReference type="InterPro" id="IPR050121">
    <property type="entry name" value="Cytochrome_P450_monoxygenase"/>
</dbReference>
<comment type="cofactor">
    <cofactor evidence="1 3">
        <name>heme</name>
        <dbReference type="ChEBI" id="CHEBI:30413"/>
    </cofactor>
</comment>
<keyword evidence="4" id="KW-0503">Monooxygenase</keyword>
<evidence type="ECO:0000313" key="6">
    <source>
        <dbReference type="Proteomes" id="UP000010077"/>
    </source>
</evidence>
<dbReference type="KEGG" id="thal:A1OE_1247"/>
<evidence type="ECO:0000256" key="3">
    <source>
        <dbReference type="PIRSR" id="PIRSR602401-1"/>
    </source>
</evidence>
<comment type="similarity">
    <text evidence="2 4">Belongs to the cytochrome P450 family.</text>
</comment>